<name>V4C2Q3_LOTGI</name>
<dbReference type="AlphaFoldDB" id="V4C2Q3"/>
<feature type="domain" description="C2H2-type" evidence="2">
    <location>
        <begin position="533"/>
        <end position="554"/>
    </location>
</feature>
<feature type="compositionally biased region" description="Low complexity" evidence="1">
    <location>
        <begin position="610"/>
        <end position="627"/>
    </location>
</feature>
<evidence type="ECO:0000313" key="3">
    <source>
        <dbReference type="EMBL" id="ESO95804.1"/>
    </source>
</evidence>
<sequence>MGDQGAASTINIPQLPFKQESVSDTSLLNNTFSFEEVAGTKFVELLSRNLISALSCTGNIQHPESLLCIDIPYFWCNYCSYKTIQKSEMLDHLHCHRFHCQFCEFSAFTRCEVLKHSKNNHQNETNFRLFWFCVLNSDQSLIEENNRTNQKAALANLKRPLKLEAKQSEVVLLKKIKLEKPDGELLETSVEVPHSKHNDLPVDSTSLSDSLVIQRMDHFRNTLSQLSDEMNDLSGHADPYDTEMTKAAQIQLKDNNISENTQGSYLRTILTTEDNSIPTSEPLGNTHNVPAEPVVKMEIVDDSYVDNQPNYSKVAEEKSLTTLLRKDDVNRQKSSSPGPANLPILRTMLQCPEILSSSTASSVSGEGSQDGMTSGNKNDSVDSCLTDESEDDNDDDDDDADYMPTKNYSSGEEWSYTKKGKGKKRKKVAVYSCPNCSTVQLTFQPTKNHLFRAHPNANLVLREEISNTYVFICPSLRCRFRHSIFTTFVRHLEKCDIFTEKYDNEEGYDVMSTLLATFRNVLERSKIPWMYACCLCTTKFTDYSNAVSHAHTRHLTCPLSGCLFKLRNKTVVIYCKHCKAEVSVSNWSVLLNKNCKHHKLSEANLTLDQSSPATSSLPSTSTSQPPSKADSTPQLRAMLQRKTEQGTDADGDRSRGASPDGENLPASRMLQWLMTEGGRMMHLLK</sequence>
<dbReference type="OrthoDB" id="6162960at2759"/>
<dbReference type="RefSeq" id="XP_009053646.1">
    <property type="nucleotide sequence ID" value="XM_009055398.1"/>
</dbReference>
<proteinExistence type="predicted"/>
<feature type="compositionally biased region" description="Polar residues" evidence="1">
    <location>
        <begin position="370"/>
        <end position="383"/>
    </location>
</feature>
<keyword evidence="4" id="KW-1185">Reference proteome</keyword>
<dbReference type="GeneID" id="20238372"/>
<dbReference type="Proteomes" id="UP000030746">
    <property type="component" value="Unassembled WGS sequence"/>
</dbReference>
<dbReference type="InterPro" id="IPR013087">
    <property type="entry name" value="Znf_C2H2_type"/>
</dbReference>
<protein>
    <recommendedName>
        <fullName evidence="2">C2H2-type domain-containing protein</fullName>
    </recommendedName>
</protein>
<feature type="compositionally biased region" description="Basic and acidic residues" evidence="1">
    <location>
        <begin position="641"/>
        <end position="655"/>
    </location>
</feature>
<dbReference type="EMBL" id="KB201611">
    <property type="protein sequence ID" value="ESO95804.1"/>
    <property type="molecule type" value="Genomic_DNA"/>
</dbReference>
<accession>V4C2Q3</accession>
<feature type="compositionally biased region" description="Acidic residues" evidence="1">
    <location>
        <begin position="385"/>
        <end position="401"/>
    </location>
</feature>
<evidence type="ECO:0000259" key="2">
    <source>
        <dbReference type="PROSITE" id="PS00028"/>
    </source>
</evidence>
<feature type="region of interest" description="Disordered" evidence="1">
    <location>
        <begin position="356"/>
        <end position="416"/>
    </location>
</feature>
<reference evidence="3 4" key="1">
    <citation type="journal article" date="2013" name="Nature">
        <title>Insights into bilaterian evolution from three spiralian genomes.</title>
        <authorList>
            <person name="Simakov O."/>
            <person name="Marletaz F."/>
            <person name="Cho S.J."/>
            <person name="Edsinger-Gonzales E."/>
            <person name="Havlak P."/>
            <person name="Hellsten U."/>
            <person name="Kuo D.H."/>
            <person name="Larsson T."/>
            <person name="Lv J."/>
            <person name="Arendt D."/>
            <person name="Savage R."/>
            <person name="Osoegawa K."/>
            <person name="de Jong P."/>
            <person name="Grimwood J."/>
            <person name="Chapman J.A."/>
            <person name="Shapiro H."/>
            <person name="Aerts A."/>
            <person name="Otillar R.P."/>
            <person name="Terry A.Y."/>
            <person name="Boore J.L."/>
            <person name="Grigoriev I.V."/>
            <person name="Lindberg D.R."/>
            <person name="Seaver E.C."/>
            <person name="Weisblat D.A."/>
            <person name="Putnam N.H."/>
            <person name="Rokhsar D.S."/>
        </authorList>
    </citation>
    <scope>NUCLEOTIDE SEQUENCE [LARGE SCALE GENOMIC DNA]</scope>
</reference>
<evidence type="ECO:0000313" key="4">
    <source>
        <dbReference type="Proteomes" id="UP000030746"/>
    </source>
</evidence>
<evidence type="ECO:0000256" key="1">
    <source>
        <dbReference type="SAM" id="MobiDB-lite"/>
    </source>
</evidence>
<dbReference type="PROSITE" id="PS00028">
    <property type="entry name" value="ZINC_FINGER_C2H2_1"/>
    <property type="match status" value="1"/>
</dbReference>
<feature type="region of interest" description="Disordered" evidence="1">
    <location>
        <begin position="607"/>
        <end position="668"/>
    </location>
</feature>
<organism evidence="3 4">
    <name type="scientific">Lottia gigantea</name>
    <name type="common">Giant owl limpet</name>
    <dbReference type="NCBI Taxonomy" id="225164"/>
    <lineage>
        <taxon>Eukaryota</taxon>
        <taxon>Metazoa</taxon>
        <taxon>Spiralia</taxon>
        <taxon>Lophotrochozoa</taxon>
        <taxon>Mollusca</taxon>
        <taxon>Gastropoda</taxon>
        <taxon>Patellogastropoda</taxon>
        <taxon>Lottioidea</taxon>
        <taxon>Lottiidae</taxon>
        <taxon>Lottia</taxon>
    </lineage>
</organism>
<gene>
    <name evidence="3" type="ORF">LOTGIDRAFT_160351</name>
</gene>
<dbReference type="SMART" id="SM00355">
    <property type="entry name" value="ZnF_C2H2"/>
    <property type="match status" value="3"/>
</dbReference>
<dbReference type="HOGENOM" id="CLU_401872_0_0_1"/>
<dbReference type="CTD" id="20238372"/>
<feature type="compositionally biased region" description="Low complexity" evidence="1">
    <location>
        <begin position="356"/>
        <end position="367"/>
    </location>
</feature>
<dbReference type="KEGG" id="lgi:LOTGIDRAFT_160351"/>